<evidence type="ECO:0000256" key="10">
    <source>
        <dbReference type="SAM" id="SignalP"/>
    </source>
</evidence>
<evidence type="ECO:0000256" key="9">
    <source>
        <dbReference type="SAM" id="Phobius"/>
    </source>
</evidence>
<name>A0AAW2IG31_9NEOP</name>
<dbReference type="Gene3D" id="3.80.10.10">
    <property type="entry name" value="Ribonuclease Inhibitor"/>
    <property type="match status" value="3"/>
</dbReference>
<comment type="caution">
    <text evidence="11">The sequence shown here is derived from an EMBL/GenBank/DDBJ whole genome shotgun (WGS) entry which is preliminary data.</text>
</comment>
<organism evidence="11">
    <name type="scientific">Menopon gallinae</name>
    <name type="common">poultry shaft louse</name>
    <dbReference type="NCBI Taxonomy" id="328185"/>
    <lineage>
        <taxon>Eukaryota</taxon>
        <taxon>Metazoa</taxon>
        <taxon>Ecdysozoa</taxon>
        <taxon>Arthropoda</taxon>
        <taxon>Hexapoda</taxon>
        <taxon>Insecta</taxon>
        <taxon>Pterygota</taxon>
        <taxon>Neoptera</taxon>
        <taxon>Paraneoptera</taxon>
        <taxon>Psocodea</taxon>
        <taxon>Troctomorpha</taxon>
        <taxon>Phthiraptera</taxon>
        <taxon>Amblycera</taxon>
        <taxon>Menoponidae</taxon>
        <taxon>Menopon</taxon>
    </lineage>
</organism>
<evidence type="ECO:0000256" key="5">
    <source>
        <dbReference type="ARBA" id="ARBA00022737"/>
    </source>
</evidence>
<dbReference type="Pfam" id="PF00560">
    <property type="entry name" value="LRR_1"/>
    <property type="match status" value="2"/>
</dbReference>
<feature type="chain" id="PRO_5043935019" evidence="10">
    <location>
        <begin position="17"/>
        <end position="591"/>
    </location>
</feature>
<keyword evidence="5" id="KW-0677">Repeat</keyword>
<dbReference type="GO" id="GO:0005886">
    <property type="term" value="C:plasma membrane"/>
    <property type="evidence" value="ECO:0007669"/>
    <property type="project" value="TreeGrafter"/>
</dbReference>
<evidence type="ECO:0000256" key="3">
    <source>
        <dbReference type="ARBA" id="ARBA00022692"/>
    </source>
</evidence>
<gene>
    <name evidence="11" type="ORF">PYX00_002234</name>
</gene>
<dbReference type="Pfam" id="PF13855">
    <property type="entry name" value="LRR_8"/>
    <property type="match status" value="1"/>
</dbReference>
<dbReference type="PANTHER" id="PTHR24365:SF541">
    <property type="entry name" value="PROTEIN TOLL-RELATED"/>
    <property type="match status" value="1"/>
</dbReference>
<comment type="subcellular location">
    <subcellularLocation>
        <location evidence="1">Membrane</location>
        <topology evidence="1">Single-pass membrane protein</topology>
    </subcellularLocation>
</comment>
<keyword evidence="4 10" id="KW-0732">Signal</keyword>
<dbReference type="PANTHER" id="PTHR24365">
    <property type="entry name" value="TOLL-LIKE RECEPTOR"/>
    <property type="match status" value="1"/>
</dbReference>
<protein>
    <submittedName>
        <fullName evidence="11">Uncharacterized protein</fullName>
    </submittedName>
</protein>
<keyword evidence="2" id="KW-0433">Leucine-rich repeat</keyword>
<dbReference type="InterPro" id="IPR001611">
    <property type="entry name" value="Leu-rich_rpt"/>
</dbReference>
<evidence type="ECO:0000313" key="11">
    <source>
        <dbReference type="EMBL" id="KAL0281169.1"/>
    </source>
</evidence>
<reference evidence="11" key="1">
    <citation type="journal article" date="2024" name="Gigascience">
        <title>Chromosome-level genome of the poultry shaft louse Menopon gallinae provides insight into the host-switching and adaptive evolution of parasitic lice.</title>
        <authorList>
            <person name="Xu Y."/>
            <person name="Ma L."/>
            <person name="Liu S."/>
            <person name="Liang Y."/>
            <person name="Liu Q."/>
            <person name="He Z."/>
            <person name="Tian L."/>
            <person name="Duan Y."/>
            <person name="Cai W."/>
            <person name="Li H."/>
            <person name="Song F."/>
        </authorList>
    </citation>
    <scope>NUCLEOTIDE SEQUENCE</scope>
    <source>
        <strain evidence="11">Cailab_2023a</strain>
    </source>
</reference>
<keyword evidence="8" id="KW-0325">Glycoprotein</keyword>
<evidence type="ECO:0000256" key="1">
    <source>
        <dbReference type="ARBA" id="ARBA00004167"/>
    </source>
</evidence>
<evidence type="ECO:0000256" key="6">
    <source>
        <dbReference type="ARBA" id="ARBA00022989"/>
    </source>
</evidence>
<keyword evidence="6 9" id="KW-1133">Transmembrane helix</keyword>
<feature type="signal peptide" evidence="10">
    <location>
        <begin position="1"/>
        <end position="16"/>
    </location>
</feature>
<dbReference type="AlphaFoldDB" id="A0AAW2IG31"/>
<evidence type="ECO:0000256" key="7">
    <source>
        <dbReference type="ARBA" id="ARBA00023136"/>
    </source>
</evidence>
<dbReference type="GO" id="GO:0007165">
    <property type="term" value="P:signal transduction"/>
    <property type="evidence" value="ECO:0007669"/>
    <property type="project" value="TreeGrafter"/>
</dbReference>
<dbReference type="InterPro" id="IPR032675">
    <property type="entry name" value="LRR_dom_sf"/>
</dbReference>
<accession>A0AAW2IG31</accession>
<dbReference type="SMART" id="SM00369">
    <property type="entry name" value="LRR_TYP"/>
    <property type="match status" value="7"/>
</dbReference>
<proteinExistence type="predicted"/>
<dbReference type="PROSITE" id="PS51450">
    <property type="entry name" value="LRR"/>
    <property type="match status" value="3"/>
</dbReference>
<evidence type="ECO:0000256" key="4">
    <source>
        <dbReference type="ARBA" id="ARBA00022729"/>
    </source>
</evidence>
<feature type="transmembrane region" description="Helical" evidence="9">
    <location>
        <begin position="521"/>
        <end position="549"/>
    </location>
</feature>
<dbReference type="SUPFAM" id="SSF52058">
    <property type="entry name" value="L domain-like"/>
    <property type="match status" value="1"/>
</dbReference>
<dbReference type="EMBL" id="JARGDH010000001">
    <property type="protein sequence ID" value="KAL0281169.1"/>
    <property type="molecule type" value="Genomic_DNA"/>
</dbReference>
<dbReference type="InterPro" id="IPR003591">
    <property type="entry name" value="Leu-rich_rpt_typical-subtyp"/>
</dbReference>
<sequence>MRLVLFVLTVAAAVNGDGEVCRVCKCSMVNILMKETLGDFDLTGEDAKAWSPVTMVPDAWGSFLNVACSNGRIGSNWPPISTNGIALELGGTSLEKFPDIPDAVKMKVFGLTLPGNFITEISTELDRYKQLRTLDLSGNRIREVSDHSFSGAGYILKLDLSGNEIDRIGEWALRPSLLHLNLAGNKIFHIAPESLEGLKNLAYLDLSNNLLMKLPDNFGSTLTKLKYLHLARNKFEMMPRLTRSLFFINLSSNNLRSIVLPQIDDLFVLDVSGNDLDDLDNVYEQLSLKVLKADHNNLSRVGKWKSSELIVLDFSYNNFSLIPEEINSADLPNLRELFFDGNPLREIKFNQGNAPFLNLDALGLSRLGDIPRIDQDTFKGIIVESYVNCSEETGVFVNLSSNKLREIDQDTFRNYPICSVDLSRNRLDSISNKLFNWQNSRMVDLQDNPWNCDCDFQWIVDEYLPHFYKQKPEILFELRCASPARFKNRMLMFWYNSTEKIFCRGPSYVRYEYSENKFFEMWTISMIICIVLSVLIFIVIIAIVVLLFLKPRRKNGGSGCKTRNRRSKPLFGDLRINPNKKYSEIAQDAFV</sequence>
<keyword evidence="7 9" id="KW-0472">Membrane</keyword>
<keyword evidence="3 9" id="KW-0812">Transmembrane</keyword>
<dbReference type="GO" id="GO:0038023">
    <property type="term" value="F:signaling receptor activity"/>
    <property type="evidence" value="ECO:0007669"/>
    <property type="project" value="TreeGrafter"/>
</dbReference>
<evidence type="ECO:0000256" key="8">
    <source>
        <dbReference type="ARBA" id="ARBA00023180"/>
    </source>
</evidence>
<evidence type="ECO:0000256" key="2">
    <source>
        <dbReference type="ARBA" id="ARBA00022614"/>
    </source>
</evidence>